<gene>
    <name evidence="10" type="ORF">C8P70_10580</name>
</gene>
<dbReference type="InterPro" id="IPR022313">
    <property type="entry name" value="Phe/His_NH3-lyase_AS"/>
</dbReference>
<evidence type="ECO:0000256" key="8">
    <source>
        <dbReference type="RuleBase" id="RU004479"/>
    </source>
</evidence>
<dbReference type="OrthoDB" id="9806955at2"/>
<evidence type="ECO:0000313" key="10">
    <source>
        <dbReference type="EMBL" id="TDS64231.1"/>
    </source>
</evidence>
<dbReference type="SUPFAM" id="SSF48557">
    <property type="entry name" value="L-aspartase-like"/>
    <property type="match status" value="1"/>
</dbReference>
<comment type="caution">
    <text evidence="10">The sequence shown here is derived from an EMBL/GenBank/DDBJ whole genome shotgun (WGS) entry which is preliminary data.</text>
</comment>
<evidence type="ECO:0000256" key="6">
    <source>
        <dbReference type="NCBIfam" id="TIGR01225"/>
    </source>
</evidence>
<dbReference type="InterPro" id="IPR008948">
    <property type="entry name" value="L-Aspartase-like"/>
</dbReference>
<comment type="similarity">
    <text evidence="7">Belongs to the PAL/histidase family.</text>
</comment>
<dbReference type="Gene3D" id="1.10.275.10">
    <property type="entry name" value="Fumarase/aspartase (N-terminal domain)"/>
    <property type="match status" value="1"/>
</dbReference>
<dbReference type="NCBIfam" id="TIGR01225">
    <property type="entry name" value="hutH"/>
    <property type="match status" value="1"/>
</dbReference>
<dbReference type="PANTHER" id="PTHR10362">
    <property type="entry name" value="HISTIDINE AMMONIA-LYASE"/>
    <property type="match status" value="1"/>
</dbReference>
<evidence type="ECO:0000256" key="9">
    <source>
        <dbReference type="RuleBase" id="RU004480"/>
    </source>
</evidence>
<evidence type="ECO:0000256" key="4">
    <source>
        <dbReference type="ARBA" id="ARBA00023239"/>
    </source>
</evidence>
<keyword evidence="11" id="KW-1185">Reference proteome</keyword>
<evidence type="ECO:0000256" key="1">
    <source>
        <dbReference type="ARBA" id="ARBA00005113"/>
    </source>
</evidence>
<keyword evidence="4 7" id="KW-0456">Lyase</keyword>
<comment type="subcellular location">
    <subcellularLocation>
        <location evidence="9">Cytoplasm</location>
    </subcellularLocation>
</comment>
<name>A0A4V6Q0T0_9FLAO</name>
<dbReference type="InterPro" id="IPR001106">
    <property type="entry name" value="Aromatic_Lyase"/>
</dbReference>
<comment type="catalytic activity">
    <reaction evidence="5 8">
        <text>L-histidine = trans-urocanate + NH4(+)</text>
        <dbReference type="Rhea" id="RHEA:21232"/>
        <dbReference type="ChEBI" id="CHEBI:17771"/>
        <dbReference type="ChEBI" id="CHEBI:28938"/>
        <dbReference type="ChEBI" id="CHEBI:57595"/>
        <dbReference type="EC" id="4.3.1.3"/>
    </reaction>
</comment>
<organism evidence="10 11">
    <name type="scientific">Myroides indicus</name>
    <dbReference type="NCBI Taxonomy" id="1323422"/>
    <lineage>
        <taxon>Bacteria</taxon>
        <taxon>Pseudomonadati</taxon>
        <taxon>Bacteroidota</taxon>
        <taxon>Flavobacteriia</taxon>
        <taxon>Flavobacteriales</taxon>
        <taxon>Flavobacteriaceae</taxon>
        <taxon>Myroides</taxon>
    </lineage>
</organism>
<dbReference type="GO" id="GO:0019557">
    <property type="term" value="P:L-histidine catabolic process to glutamate and formate"/>
    <property type="evidence" value="ECO:0007669"/>
    <property type="project" value="UniProtKB-UniPathway"/>
</dbReference>
<dbReference type="Gene3D" id="1.20.200.10">
    <property type="entry name" value="Fumarase/aspartase (Central domain)"/>
    <property type="match status" value="1"/>
</dbReference>
<dbReference type="CDD" id="cd00332">
    <property type="entry name" value="PAL-HAL"/>
    <property type="match status" value="1"/>
</dbReference>
<dbReference type="GO" id="GO:0004397">
    <property type="term" value="F:histidine ammonia-lyase activity"/>
    <property type="evidence" value="ECO:0007669"/>
    <property type="project" value="UniProtKB-UniRule"/>
</dbReference>
<dbReference type="RefSeq" id="WP_133711926.1">
    <property type="nucleotide sequence ID" value="NZ_SOAG01000005.1"/>
</dbReference>
<accession>A0A4V6Q0T0</accession>
<dbReference type="UniPathway" id="UPA00379">
    <property type="reaction ID" value="UER00549"/>
</dbReference>
<dbReference type="AlphaFoldDB" id="A0A4V6Q0T0"/>
<keyword evidence="3 8" id="KW-0369">Histidine metabolism</keyword>
<dbReference type="Pfam" id="PF00221">
    <property type="entry name" value="Lyase_aromatic"/>
    <property type="match status" value="1"/>
</dbReference>
<dbReference type="NCBIfam" id="NF006871">
    <property type="entry name" value="PRK09367.1"/>
    <property type="match status" value="1"/>
</dbReference>
<dbReference type="InterPro" id="IPR024083">
    <property type="entry name" value="Fumarase/histidase_N"/>
</dbReference>
<dbReference type="PROSITE" id="PS00488">
    <property type="entry name" value="PAL_HISTIDASE"/>
    <property type="match status" value="1"/>
</dbReference>
<sequence>METIHYISSDVFTIEKLNEILVQNQKIQLSEEARANIVNCRDYLDRKMETQQEPIYGINTGFGSLYSVKINNEDLTKLQENLMKSHACGTGELVPEEIVKIMLLLKVKSLSYGNSGVQLETVERLIDFYNNDILPVVYNQGSLGASGDLAPLAHLTLPLIGEGEVFHNGFRQPAKKVLEKYGWESIKLKSKEGLALLNGTQFMGAYGCYILIKSQRLSYLADLIGAVSLEAFDGRIEPFNALIHYVRPHKGQIETAQFFTDILEGSELISRYKKHVQDPYSFRCIPQVHGASKDTIDYVSKVFKTEINSVTDNPNIFHNEDIIVSGGNFHGQPLALALDFLGIALAELGNISERRTYQLISGLRDLPPFLVSDPGLNSGFMIPQYTAASIVSQNKQLATPASVDSIVSSNGQEDHVSMGSNGATKALRIVDNLERILAIELMNAAQALEFRRPAKSSDFIESFVKLYREEVSFVDVDRILHYDIEKSIAFLGSFQIEQDS</sequence>
<dbReference type="InterPro" id="IPR005921">
    <property type="entry name" value="HutH"/>
</dbReference>
<evidence type="ECO:0000256" key="7">
    <source>
        <dbReference type="RuleBase" id="RU003954"/>
    </source>
</evidence>
<dbReference type="FunFam" id="1.10.275.10:FF:000005">
    <property type="entry name" value="Histidine ammonia-lyase"/>
    <property type="match status" value="1"/>
</dbReference>
<evidence type="ECO:0000256" key="5">
    <source>
        <dbReference type="ARBA" id="ARBA00049269"/>
    </source>
</evidence>
<dbReference type="Proteomes" id="UP000295215">
    <property type="component" value="Unassembled WGS sequence"/>
</dbReference>
<dbReference type="FunFam" id="1.20.200.10:FF:000003">
    <property type="entry name" value="Histidine ammonia-lyase"/>
    <property type="match status" value="1"/>
</dbReference>
<dbReference type="EMBL" id="SOAG01000005">
    <property type="protein sequence ID" value="TDS64231.1"/>
    <property type="molecule type" value="Genomic_DNA"/>
</dbReference>
<dbReference type="EC" id="4.3.1.3" evidence="2 6"/>
<dbReference type="GO" id="GO:0019556">
    <property type="term" value="P:L-histidine catabolic process to glutamate and formamide"/>
    <property type="evidence" value="ECO:0007669"/>
    <property type="project" value="UniProtKB-UniPathway"/>
</dbReference>
<reference evidence="10 11" key="1">
    <citation type="submission" date="2019-03" db="EMBL/GenBank/DDBJ databases">
        <title>Genomic Encyclopedia of Archaeal and Bacterial Type Strains, Phase II (KMG-II): from individual species to whole genera.</title>
        <authorList>
            <person name="Goeker M."/>
        </authorList>
    </citation>
    <scope>NUCLEOTIDE SEQUENCE [LARGE SCALE GENOMIC DNA]</scope>
    <source>
        <strain evidence="10 11">DSM 28213</strain>
    </source>
</reference>
<comment type="pathway">
    <text evidence="1 8">Amino-acid degradation; L-histidine degradation into L-glutamate; N-formimidoyl-L-glutamate from L-histidine: step 1/3.</text>
</comment>
<evidence type="ECO:0000313" key="11">
    <source>
        <dbReference type="Proteomes" id="UP000295215"/>
    </source>
</evidence>
<evidence type="ECO:0000256" key="2">
    <source>
        <dbReference type="ARBA" id="ARBA00012994"/>
    </source>
</evidence>
<evidence type="ECO:0000256" key="3">
    <source>
        <dbReference type="ARBA" id="ARBA00022808"/>
    </source>
</evidence>
<proteinExistence type="inferred from homology"/>
<dbReference type="GO" id="GO:0005737">
    <property type="term" value="C:cytoplasm"/>
    <property type="evidence" value="ECO:0007669"/>
    <property type="project" value="UniProtKB-SubCell"/>
</dbReference>
<protein>
    <recommendedName>
        <fullName evidence="2 6">Histidine ammonia-lyase</fullName>
        <ecNumber evidence="2 6">4.3.1.3</ecNumber>
    </recommendedName>
</protein>